<evidence type="ECO:0000313" key="2">
    <source>
        <dbReference type="EMBL" id="KAK4417175.1"/>
    </source>
</evidence>
<reference evidence="2" key="1">
    <citation type="submission" date="2020-06" db="EMBL/GenBank/DDBJ databases">
        <authorList>
            <person name="Li T."/>
            <person name="Hu X."/>
            <person name="Zhang T."/>
            <person name="Song X."/>
            <person name="Zhang H."/>
            <person name="Dai N."/>
            <person name="Sheng W."/>
            <person name="Hou X."/>
            <person name="Wei L."/>
        </authorList>
    </citation>
    <scope>NUCLEOTIDE SEQUENCE</scope>
    <source>
        <strain evidence="2">3651</strain>
        <tissue evidence="2">Leaf</tissue>
    </source>
</reference>
<organism evidence="2 3">
    <name type="scientific">Sesamum alatum</name>
    <dbReference type="NCBI Taxonomy" id="300844"/>
    <lineage>
        <taxon>Eukaryota</taxon>
        <taxon>Viridiplantae</taxon>
        <taxon>Streptophyta</taxon>
        <taxon>Embryophyta</taxon>
        <taxon>Tracheophyta</taxon>
        <taxon>Spermatophyta</taxon>
        <taxon>Magnoliopsida</taxon>
        <taxon>eudicotyledons</taxon>
        <taxon>Gunneridae</taxon>
        <taxon>Pentapetalae</taxon>
        <taxon>asterids</taxon>
        <taxon>lamiids</taxon>
        <taxon>Lamiales</taxon>
        <taxon>Pedaliaceae</taxon>
        <taxon>Sesamum</taxon>
    </lineage>
</organism>
<feature type="region of interest" description="Disordered" evidence="1">
    <location>
        <begin position="76"/>
        <end position="103"/>
    </location>
</feature>
<keyword evidence="3" id="KW-1185">Reference proteome</keyword>
<evidence type="ECO:0000256" key="1">
    <source>
        <dbReference type="SAM" id="MobiDB-lite"/>
    </source>
</evidence>
<feature type="region of interest" description="Disordered" evidence="1">
    <location>
        <begin position="1"/>
        <end position="32"/>
    </location>
</feature>
<protein>
    <submittedName>
        <fullName evidence="2">Uncharacterized protein</fullName>
    </submittedName>
</protein>
<proteinExistence type="predicted"/>
<reference evidence="2" key="2">
    <citation type="journal article" date="2024" name="Plant">
        <title>Genomic evolution and insights into agronomic trait innovations of Sesamum species.</title>
        <authorList>
            <person name="Miao H."/>
            <person name="Wang L."/>
            <person name="Qu L."/>
            <person name="Liu H."/>
            <person name="Sun Y."/>
            <person name="Le M."/>
            <person name="Wang Q."/>
            <person name="Wei S."/>
            <person name="Zheng Y."/>
            <person name="Lin W."/>
            <person name="Duan Y."/>
            <person name="Cao H."/>
            <person name="Xiong S."/>
            <person name="Wang X."/>
            <person name="Wei L."/>
            <person name="Li C."/>
            <person name="Ma Q."/>
            <person name="Ju M."/>
            <person name="Zhao R."/>
            <person name="Li G."/>
            <person name="Mu C."/>
            <person name="Tian Q."/>
            <person name="Mei H."/>
            <person name="Zhang T."/>
            <person name="Gao T."/>
            <person name="Zhang H."/>
        </authorList>
    </citation>
    <scope>NUCLEOTIDE SEQUENCE</scope>
    <source>
        <strain evidence="2">3651</strain>
    </source>
</reference>
<name>A0AAE1XSH2_9LAMI</name>
<sequence>MGKIQTSPTGSIRSLVRAHQEAQTSTAAPSQMMGPLLSALDFGDRRTEVVDAIDRGMMLHMMSHWGIPPMLELPQPISNDPATADDIIEGPNRMMSIKSREPS</sequence>
<evidence type="ECO:0000313" key="3">
    <source>
        <dbReference type="Proteomes" id="UP001293254"/>
    </source>
</evidence>
<accession>A0AAE1XSH2</accession>
<dbReference type="EMBL" id="JACGWO010000010">
    <property type="protein sequence ID" value="KAK4417175.1"/>
    <property type="molecule type" value="Genomic_DNA"/>
</dbReference>
<feature type="compositionally biased region" description="Polar residues" evidence="1">
    <location>
        <begin position="1"/>
        <end position="12"/>
    </location>
</feature>
<comment type="caution">
    <text evidence="2">The sequence shown here is derived from an EMBL/GenBank/DDBJ whole genome shotgun (WGS) entry which is preliminary data.</text>
</comment>
<gene>
    <name evidence="2" type="ORF">Salat_2543100</name>
</gene>
<dbReference type="Proteomes" id="UP001293254">
    <property type="component" value="Unassembled WGS sequence"/>
</dbReference>
<dbReference type="AlphaFoldDB" id="A0AAE1XSH2"/>